<organism evidence="5 6">
    <name type="scientific">Saccharolobus caldissimus</name>
    <dbReference type="NCBI Taxonomy" id="1702097"/>
    <lineage>
        <taxon>Archaea</taxon>
        <taxon>Thermoproteota</taxon>
        <taxon>Thermoprotei</taxon>
        <taxon>Sulfolobales</taxon>
        <taxon>Sulfolobaceae</taxon>
        <taxon>Saccharolobus</taxon>
    </lineage>
</organism>
<dbReference type="GO" id="GO:0009063">
    <property type="term" value="P:amino acid catabolic process"/>
    <property type="evidence" value="ECO:0007669"/>
    <property type="project" value="InterPro"/>
</dbReference>
<dbReference type="InterPro" id="IPR046945">
    <property type="entry name" value="RHMD-like"/>
</dbReference>
<dbReference type="InterPro" id="IPR013342">
    <property type="entry name" value="Mandelate_racemase_C"/>
</dbReference>
<accession>A0AAQ4CUG0</accession>
<dbReference type="GeneID" id="68867179"/>
<dbReference type="SUPFAM" id="SSF54826">
    <property type="entry name" value="Enolase N-terminal domain-like"/>
    <property type="match status" value="1"/>
</dbReference>
<dbReference type="AlphaFoldDB" id="A0AAQ4CUG0"/>
<dbReference type="Pfam" id="PF13378">
    <property type="entry name" value="MR_MLE_C"/>
    <property type="match status" value="1"/>
</dbReference>
<proteinExistence type="predicted"/>
<dbReference type="RefSeq" id="WP_229569756.1">
    <property type="nucleotide sequence ID" value="NZ_AP025226.1"/>
</dbReference>
<dbReference type="Proteomes" id="UP001319921">
    <property type="component" value="Chromosome"/>
</dbReference>
<dbReference type="SFLD" id="SFLDS00001">
    <property type="entry name" value="Enolase"/>
    <property type="match status" value="1"/>
</dbReference>
<evidence type="ECO:0000256" key="3">
    <source>
        <dbReference type="ARBA" id="ARBA00022842"/>
    </source>
</evidence>
<comment type="cofactor">
    <cofactor evidence="1">
        <name>Mg(2+)</name>
        <dbReference type="ChEBI" id="CHEBI:18420"/>
    </cofactor>
</comment>
<dbReference type="KEGG" id="scas:SACC_24580"/>
<dbReference type="SMART" id="SM00922">
    <property type="entry name" value="MR_MLE"/>
    <property type="match status" value="1"/>
</dbReference>
<dbReference type="CDD" id="cd03316">
    <property type="entry name" value="MR_like"/>
    <property type="match status" value="1"/>
</dbReference>
<evidence type="ECO:0000256" key="2">
    <source>
        <dbReference type="ARBA" id="ARBA00022723"/>
    </source>
</evidence>
<dbReference type="InterPro" id="IPR018110">
    <property type="entry name" value="Mandel_Rmase/mucon_lact_enz_CS"/>
</dbReference>
<dbReference type="Gene3D" id="3.30.390.10">
    <property type="entry name" value="Enolase-like, N-terminal domain"/>
    <property type="match status" value="1"/>
</dbReference>
<dbReference type="InterPro" id="IPR029065">
    <property type="entry name" value="Enolase_C-like"/>
</dbReference>
<feature type="domain" description="Mandelate racemase/muconate lactonizing enzyme C-terminal" evidence="4">
    <location>
        <begin position="141"/>
        <end position="235"/>
    </location>
</feature>
<gene>
    <name evidence="5" type="ORF">SACC_24580</name>
</gene>
<evidence type="ECO:0000313" key="5">
    <source>
        <dbReference type="EMBL" id="BDB99441.1"/>
    </source>
</evidence>
<keyword evidence="3" id="KW-0460">Magnesium</keyword>
<dbReference type="Gene3D" id="3.20.20.120">
    <property type="entry name" value="Enolase-like C-terminal domain"/>
    <property type="match status" value="1"/>
</dbReference>
<dbReference type="EMBL" id="AP025226">
    <property type="protein sequence ID" value="BDB99441.1"/>
    <property type="molecule type" value="Genomic_DNA"/>
</dbReference>
<dbReference type="GO" id="GO:0016836">
    <property type="term" value="F:hydro-lyase activity"/>
    <property type="evidence" value="ECO:0007669"/>
    <property type="project" value="TreeGrafter"/>
</dbReference>
<evidence type="ECO:0000313" key="6">
    <source>
        <dbReference type="Proteomes" id="UP001319921"/>
    </source>
</evidence>
<reference evidence="5 6" key="1">
    <citation type="journal article" date="2022" name="Microbiol. Resour. Announc.">
        <title>Complete Genome Sequence of the Hyperthermophilic and Acidophilic Archaeon Saccharolobus caldissimus Strain HS-3T.</title>
        <authorList>
            <person name="Sakai H.D."/>
            <person name="Kurosawa N."/>
        </authorList>
    </citation>
    <scope>NUCLEOTIDE SEQUENCE [LARGE SCALE GENOMIC DNA]</scope>
    <source>
        <strain evidence="5 6">JCM32116</strain>
    </source>
</reference>
<dbReference type="PROSITE" id="PS00909">
    <property type="entry name" value="MR_MLE_2"/>
    <property type="match status" value="1"/>
</dbReference>
<evidence type="ECO:0000259" key="4">
    <source>
        <dbReference type="SMART" id="SM00922"/>
    </source>
</evidence>
<dbReference type="InterPro" id="IPR036849">
    <property type="entry name" value="Enolase-like_C_sf"/>
</dbReference>
<dbReference type="GO" id="GO:0000287">
    <property type="term" value="F:magnesium ion binding"/>
    <property type="evidence" value="ECO:0007669"/>
    <property type="project" value="TreeGrafter"/>
</dbReference>
<dbReference type="PANTHER" id="PTHR13794:SF58">
    <property type="entry name" value="MITOCHONDRIAL ENOLASE SUPERFAMILY MEMBER 1"/>
    <property type="match status" value="1"/>
</dbReference>
<keyword evidence="2" id="KW-0479">Metal-binding</keyword>
<keyword evidence="6" id="KW-1185">Reference proteome</keyword>
<sequence length="375" mass="42898">MKVKIFPLSIPYITDPPSEWVDQWGVQLYVKVEDGEYYGWGETLIAGSGIIGAYSSIISDLIKPLLENMSLNSPYELENLLEKIMFSAGNCGVVTGAISSVEMGFWGLMSRRIKVPLYELFGGKFRDSVKVYASFPRFPRIEDVIKAVEIAKEKGFNFIKLHQSPNSILEAVKKIRENYKEIKIAIDLNAPFDINKAKDFLENISRYEIEWVEEPLWPPNDYYTLEKLTKISPVPIAAGENEYTLYGFRRLLESGISYLQPDIAKIGGISKFLKVLDLASSYNVKIAPHDRPDRSPISLIYTLNLALAREEIEIVEYPIAEFPQDLFPLLPVFKKGYAIPPDNIEVNERIIEEKYPFINKIRILHFSDLEDKLKQ</sequence>
<dbReference type="InterPro" id="IPR029017">
    <property type="entry name" value="Enolase-like_N"/>
</dbReference>
<dbReference type="GO" id="GO:0016052">
    <property type="term" value="P:carbohydrate catabolic process"/>
    <property type="evidence" value="ECO:0007669"/>
    <property type="project" value="TreeGrafter"/>
</dbReference>
<evidence type="ECO:0000256" key="1">
    <source>
        <dbReference type="ARBA" id="ARBA00001946"/>
    </source>
</evidence>
<dbReference type="SUPFAM" id="SSF51604">
    <property type="entry name" value="Enolase C-terminal domain-like"/>
    <property type="match status" value="1"/>
</dbReference>
<name>A0AAQ4CUG0_9CREN</name>
<protein>
    <recommendedName>
        <fullName evidence="4">Mandelate racemase/muconate lactonizing enzyme C-terminal domain-containing protein</fullName>
    </recommendedName>
</protein>
<dbReference type="PANTHER" id="PTHR13794">
    <property type="entry name" value="ENOLASE SUPERFAMILY, MANDELATE RACEMASE"/>
    <property type="match status" value="1"/>
</dbReference>